<reference evidence="3 4" key="1">
    <citation type="journal article" date="2017" name="Curr. Biol.">
        <title>Genome architecture and evolution of a unichromosomal asexual nematode.</title>
        <authorList>
            <person name="Fradin H."/>
            <person name="Zegar C."/>
            <person name="Gutwein M."/>
            <person name="Lucas J."/>
            <person name="Kovtun M."/>
            <person name="Corcoran D."/>
            <person name="Baugh L.R."/>
            <person name="Kiontke K."/>
            <person name="Gunsalus K."/>
            <person name="Fitch D.H."/>
            <person name="Piano F."/>
        </authorList>
    </citation>
    <scope>NUCLEOTIDE SEQUENCE [LARGE SCALE GENOMIC DNA]</scope>
    <source>
        <strain evidence="3">PF1309</strain>
    </source>
</reference>
<keyword evidence="4" id="KW-1185">Reference proteome</keyword>
<evidence type="ECO:0008006" key="5">
    <source>
        <dbReference type="Google" id="ProtNLM"/>
    </source>
</evidence>
<proteinExistence type="predicted"/>
<sequence>MSATIAARCCAGVWCARALASMVSISTPATGRGAQPASVRAERTRARDERRRIAAASTVSRAAATKLSFMFGGRDDMG</sequence>
<feature type="signal peptide" evidence="2">
    <location>
        <begin position="1"/>
        <end position="20"/>
    </location>
</feature>
<gene>
    <name evidence="3" type="ORF">WR25_17936</name>
</gene>
<keyword evidence="2" id="KW-0732">Signal</keyword>
<dbReference type="AlphaFoldDB" id="A0A2A2M3G3"/>
<evidence type="ECO:0000256" key="1">
    <source>
        <dbReference type="SAM" id="MobiDB-lite"/>
    </source>
</evidence>
<feature type="compositionally biased region" description="Basic and acidic residues" evidence="1">
    <location>
        <begin position="40"/>
        <end position="52"/>
    </location>
</feature>
<evidence type="ECO:0000313" key="4">
    <source>
        <dbReference type="Proteomes" id="UP000218231"/>
    </source>
</evidence>
<name>A0A2A2M3G3_9BILA</name>
<dbReference type="EMBL" id="LIAE01005757">
    <property type="protein sequence ID" value="PAV93071.1"/>
    <property type="molecule type" value="Genomic_DNA"/>
</dbReference>
<organism evidence="3 4">
    <name type="scientific">Diploscapter pachys</name>
    <dbReference type="NCBI Taxonomy" id="2018661"/>
    <lineage>
        <taxon>Eukaryota</taxon>
        <taxon>Metazoa</taxon>
        <taxon>Ecdysozoa</taxon>
        <taxon>Nematoda</taxon>
        <taxon>Chromadorea</taxon>
        <taxon>Rhabditida</taxon>
        <taxon>Rhabditina</taxon>
        <taxon>Rhabditomorpha</taxon>
        <taxon>Rhabditoidea</taxon>
        <taxon>Rhabditidae</taxon>
        <taxon>Diploscapter</taxon>
    </lineage>
</organism>
<feature type="chain" id="PRO_5012087455" description="Secreted protein" evidence="2">
    <location>
        <begin position="21"/>
        <end position="78"/>
    </location>
</feature>
<dbReference type="Proteomes" id="UP000218231">
    <property type="component" value="Unassembled WGS sequence"/>
</dbReference>
<accession>A0A2A2M3G3</accession>
<protein>
    <recommendedName>
        <fullName evidence="5">Secreted protein</fullName>
    </recommendedName>
</protein>
<feature type="region of interest" description="Disordered" evidence="1">
    <location>
        <begin position="28"/>
        <end position="54"/>
    </location>
</feature>
<comment type="caution">
    <text evidence="3">The sequence shown here is derived from an EMBL/GenBank/DDBJ whole genome shotgun (WGS) entry which is preliminary data.</text>
</comment>
<evidence type="ECO:0000313" key="3">
    <source>
        <dbReference type="EMBL" id="PAV93071.1"/>
    </source>
</evidence>
<evidence type="ECO:0000256" key="2">
    <source>
        <dbReference type="SAM" id="SignalP"/>
    </source>
</evidence>